<dbReference type="InterPro" id="IPR003663">
    <property type="entry name" value="Sugar/inositol_transpt"/>
</dbReference>
<dbReference type="GO" id="GO:0005351">
    <property type="term" value="F:carbohydrate:proton symporter activity"/>
    <property type="evidence" value="ECO:0007669"/>
    <property type="project" value="TreeGrafter"/>
</dbReference>
<keyword evidence="11" id="KW-0762">Sugar transport</keyword>
<dbReference type="RefSeq" id="XP_007919512.1">
    <property type="nucleotide sequence ID" value="XM_007921321.1"/>
</dbReference>
<sequence length="574" mass="63610">MEPWIHGSMAITQVALQRKSGPRVDPQVTRKPGPKEVAPNMHFPKVGNIYFIAAVAVIGGGLFGFDISSMSAIISTQPYLCQFNQRGIDKNGKCLGPRDDVQGGITAAMPGGSWLGALVSGFLSDILGRKTSIQIGSIIWIVGSIITCASVNIPMLVVGRIINGFSVGICSAQVPVYISEVSPPSKRGRVVSLQQWAITWGILIMFFICYGSSFLNGDTAFRLPWGLQMIPAALLFLGLLFLPESPRWLAKKDRWEAAHSVLTLVHGRGDPNSPFVARELAEIREVVEFERANSDVTYLELLRPNMINRTSIGLFTQIWSQLTGMNVMMYYITYVFTMAGLGDDVLLPSGIQFVINVVMTVPALLWLDRWGRRPTLLVGAFLMCLWLCVNAGLFAVYSVPPYEGQFQSESESMSITGPPAKAIIASTYLFVASYAPTWGPVSWTYPPELYPLRLRGKAVALSTSGNWAFNFALAYFVPPAFANITWKTYLIFAVFCFAMFWHVFFMFPETANKPLEIVDEIFDDTKPGAIKYIGTPAWKTHNDRSIIRAERNEISSEEKLGGFEHHDNKPETQV</sequence>
<feature type="transmembrane region" description="Helical" evidence="9">
    <location>
        <begin position="312"/>
        <end position="333"/>
    </location>
</feature>
<dbReference type="PROSITE" id="PS00216">
    <property type="entry name" value="SUGAR_TRANSPORT_1"/>
    <property type="match status" value="2"/>
</dbReference>
<dbReference type="SUPFAM" id="SSF103473">
    <property type="entry name" value="MFS general substrate transporter"/>
    <property type="match status" value="1"/>
</dbReference>
<dbReference type="OrthoDB" id="4142200at2759"/>
<feature type="transmembrane region" description="Helical" evidence="9">
    <location>
        <begin position="376"/>
        <end position="399"/>
    </location>
</feature>
<dbReference type="Proteomes" id="UP000014074">
    <property type="component" value="Unassembled WGS sequence"/>
</dbReference>
<feature type="transmembrane region" description="Helical" evidence="9">
    <location>
        <begin position="345"/>
        <end position="367"/>
    </location>
</feature>
<dbReference type="PROSITE" id="PS00217">
    <property type="entry name" value="SUGAR_TRANSPORT_2"/>
    <property type="match status" value="1"/>
</dbReference>
<accession>R8B8V0</accession>
<dbReference type="NCBIfam" id="TIGR00879">
    <property type="entry name" value="SP"/>
    <property type="match status" value="1"/>
</dbReference>
<comment type="subcellular location">
    <subcellularLocation>
        <location evidence="1">Membrane</location>
        <topology evidence="1">Multi-pass membrane protein</topology>
    </subcellularLocation>
</comment>
<dbReference type="eggNOG" id="KOG0254">
    <property type="taxonomic scope" value="Eukaryota"/>
</dbReference>
<feature type="transmembrane region" description="Helical" evidence="9">
    <location>
        <begin position="419"/>
        <end position="437"/>
    </location>
</feature>
<evidence type="ECO:0000256" key="5">
    <source>
        <dbReference type="ARBA" id="ARBA00022989"/>
    </source>
</evidence>
<evidence type="ECO:0000256" key="7">
    <source>
        <dbReference type="ARBA" id="ARBA00023180"/>
    </source>
</evidence>
<dbReference type="GO" id="GO:0016020">
    <property type="term" value="C:membrane"/>
    <property type="evidence" value="ECO:0007669"/>
    <property type="project" value="UniProtKB-SubCell"/>
</dbReference>
<keyword evidence="5 9" id="KW-1133">Transmembrane helix</keyword>
<keyword evidence="4 9" id="KW-0812">Transmembrane</keyword>
<dbReference type="InterPro" id="IPR050360">
    <property type="entry name" value="MFS_Sugar_Transporters"/>
</dbReference>
<evidence type="ECO:0000256" key="9">
    <source>
        <dbReference type="SAM" id="Phobius"/>
    </source>
</evidence>
<dbReference type="InterPro" id="IPR005828">
    <property type="entry name" value="MFS_sugar_transport-like"/>
</dbReference>
<dbReference type="InterPro" id="IPR036259">
    <property type="entry name" value="MFS_trans_sf"/>
</dbReference>
<feature type="transmembrane region" description="Helical" evidence="9">
    <location>
        <begin position="161"/>
        <end position="178"/>
    </location>
</feature>
<dbReference type="InterPro" id="IPR005829">
    <property type="entry name" value="Sugar_transporter_CS"/>
</dbReference>
<evidence type="ECO:0000256" key="1">
    <source>
        <dbReference type="ARBA" id="ARBA00004141"/>
    </source>
</evidence>
<feature type="domain" description="Major facilitator superfamily (MFS) profile" evidence="10">
    <location>
        <begin position="52"/>
        <end position="511"/>
    </location>
</feature>
<dbReference type="CDD" id="cd17356">
    <property type="entry name" value="MFS_HXT"/>
    <property type="match status" value="1"/>
</dbReference>
<dbReference type="PANTHER" id="PTHR48022:SF7">
    <property type="entry name" value="MAJOR FACILITATOR SUPERFAMILY (MFS) PROFILE DOMAIN-CONTAINING PROTEIN-RELATED"/>
    <property type="match status" value="1"/>
</dbReference>
<feature type="transmembrane region" description="Helical" evidence="9">
    <location>
        <begin position="458"/>
        <end position="477"/>
    </location>
</feature>
<dbReference type="Gene3D" id="1.20.1250.20">
    <property type="entry name" value="MFS general substrate transporter like domains"/>
    <property type="match status" value="1"/>
</dbReference>
<evidence type="ECO:0000256" key="4">
    <source>
        <dbReference type="ARBA" id="ARBA00022692"/>
    </source>
</evidence>
<evidence type="ECO:0000259" key="10">
    <source>
        <dbReference type="PROSITE" id="PS50850"/>
    </source>
</evidence>
<comment type="similarity">
    <text evidence="2 8">Belongs to the major facilitator superfamily. Sugar transporter (TC 2.A.1.1) family.</text>
</comment>
<dbReference type="HOGENOM" id="CLU_001265_30_12_1"/>
<keyword evidence="6 9" id="KW-0472">Membrane</keyword>
<name>R8B8V0_PHAM7</name>
<dbReference type="PANTHER" id="PTHR48022">
    <property type="entry name" value="PLASTIDIC GLUCOSE TRANSPORTER 4"/>
    <property type="match status" value="1"/>
</dbReference>
<feature type="transmembrane region" description="Helical" evidence="9">
    <location>
        <begin position="190"/>
        <end position="213"/>
    </location>
</feature>
<evidence type="ECO:0000256" key="3">
    <source>
        <dbReference type="ARBA" id="ARBA00022448"/>
    </source>
</evidence>
<evidence type="ECO:0000313" key="12">
    <source>
        <dbReference type="Proteomes" id="UP000014074"/>
    </source>
</evidence>
<keyword evidence="3 8" id="KW-0813">Transport</keyword>
<dbReference type="PRINTS" id="PR00171">
    <property type="entry name" value="SUGRTRNSPORT"/>
</dbReference>
<gene>
    <name evidence="11" type="ORF">UCRPA7_8811</name>
</gene>
<dbReference type="FunFam" id="1.20.1250.20:FF:000026">
    <property type="entry name" value="MFS quinate transporter QutD"/>
    <property type="match status" value="1"/>
</dbReference>
<dbReference type="EMBL" id="KB933378">
    <property type="protein sequence ID" value="EON95726.1"/>
    <property type="molecule type" value="Genomic_DNA"/>
</dbReference>
<dbReference type="GeneID" id="19329700"/>
<feature type="transmembrane region" description="Helical" evidence="9">
    <location>
        <begin position="225"/>
        <end position="242"/>
    </location>
</feature>
<keyword evidence="12" id="KW-1185">Reference proteome</keyword>
<dbReference type="PROSITE" id="PS50850">
    <property type="entry name" value="MFS"/>
    <property type="match status" value="1"/>
</dbReference>
<evidence type="ECO:0000256" key="8">
    <source>
        <dbReference type="RuleBase" id="RU003346"/>
    </source>
</evidence>
<dbReference type="AlphaFoldDB" id="R8B8V0"/>
<reference evidence="12" key="1">
    <citation type="journal article" date="2013" name="Genome Announc.">
        <title>Draft genome sequence of the ascomycete Phaeoacremonium aleophilum strain UCR-PA7, a causal agent of the esca disease complex in grapevines.</title>
        <authorList>
            <person name="Blanco-Ulate B."/>
            <person name="Rolshausen P."/>
            <person name="Cantu D."/>
        </authorList>
    </citation>
    <scope>NUCLEOTIDE SEQUENCE [LARGE SCALE GENOMIC DNA]</scope>
    <source>
        <strain evidence="12">UCR-PA7</strain>
    </source>
</reference>
<dbReference type="InterPro" id="IPR020846">
    <property type="entry name" value="MFS_dom"/>
</dbReference>
<keyword evidence="7" id="KW-0325">Glycoprotein</keyword>
<proteinExistence type="inferred from homology"/>
<evidence type="ECO:0000313" key="11">
    <source>
        <dbReference type="EMBL" id="EON95726.1"/>
    </source>
</evidence>
<feature type="transmembrane region" description="Helical" evidence="9">
    <location>
        <begin position="135"/>
        <end position="155"/>
    </location>
</feature>
<feature type="transmembrane region" description="Helical" evidence="9">
    <location>
        <begin position="489"/>
        <end position="507"/>
    </location>
</feature>
<evidence type="ECO:0000256" key="6">
    <source>
        <dbReference type="ARBA" id="ARBA00023136"/>
    </source>
</evidence>
<protein>
    <submittedName>
        <fullName evidence="11">Putative high-affinity glucose transporter protein</fullName>
    </submittedName>
</protein>
<feature type="transmembrane region" description="Helical" evidence="9">
    <location>
        <begin position="49"/>
        <end position="67"/>
    </location>
</feature>
<dbReference type="Pfam" id="PF00083">
    <property type="entry name" value="Sugar_tr"/>
    <property type="match status" value="1"/>
</dbReference>
<organism evidence="11 12">
    <name type="scientific">Phaeoacremonium minimum (strain UCR-PA7)</name>
    <name type="common">Esca disease fungus</name>
    <name type="synonym">Togninia minima</name>
    <dbReference type="NCBI Taxonomy" id="1286976"/>
    <lineage>
        <taxon>Eukaryota</taxon>
        <taxon>Fungi</taxon>
        <taxon>Dikarya</taxon>
        <taxon>Ascomycota</taxon>
        <taxon>Pezizomycotina</taxon>
        <taxon>Sordariomycetes</taxon>
        <taxon>Sordariomycetidae</taxon>
        <taxon>Togniniales</taxon>
        <taxon>Togniniaceae</taxon>
        <taxon>Phaeoacremonium</taxon>
    </lineage>
</organism>
<evidence type="ECO:0000256" key="2">
    <source>
        <dbReference type="ARBA" id="ARBA00010992"/>
    </source>
</evidence>
<dbReference type="KEGG" id="tmn:UCRPA7_8811"/>